<comment type="cofactor">
    <cofactor evidence="1 6">
        <name>FAD</name>
        <dbReference type="ChEBI" id="CHEBI:57692"/>
    </cofactor>
</comment>
<dbReference type="InterPro" id="IPR012132">
    <property type="entry name" value="GMC_OxRdtase"/>
</dbReference>
<evidence type="ECO:0000256" key="6">
    <source>
        <dbReference type="PIRSR" id="PIRSR000137-2"/>
    </source>
</evidence>
<reference evidence="11" key="3">
    <citation type="submission" date="2019-08" db="EMBL/GenBank/DDBJ databases">
        <authorList>
            <consortium name="Photinus pyralis genome working group"/>
            <person name="Fallon T.R."/>
            <person name="Sander Lower S.E."/>
            <person name="Weng J.-K."/>
        </authorList>
    </citation>
    <scope>NUCLEOTIDE SEQUENCE</scope>
    <source>
        <strain evidence="11">1611_PpyrPB1</strain>
        <tissue evidence="11">Whole body</tissue>
    </source>
</reference>
<feature type="binding site" evidence="6">
    <location>
        <position position="137"/>
    </location>
    <ligand>
        <name>FAD</name>
        <dbReference type="ChEBI" id="CHEBI:57692"/>
    </ligand>
</feature>
<evidence type="ECO:0000256" key="3">
    <source>
        <dbReference type="ARBA" id="ARBA00022630"/>
    </source>
</evidence>
<dbReference type="SUPFAM" id="SSF51905">
    <property type="entry name" value="FAD/NAD(P)-binding domain"/>
    <property type="match status" value="1"/>
</dbReference>
<dbReference type="Gene3D" id="3.50.50.60">
    <property type="entry name" value="FAD/NAD(P)-binding domain"/>
    <property type="match status" value="1"/>
</dbReference>
<dbReference type="Gene3D" id="3.30.560.10">
    <property type="entry name" value="Glucose Oxidase, domain 3"/>
    <property type="match status" value="1"/>
</dbReference>
<evidence type="ECO:0000256" key="1">
    <source>
        <dbReference type="ARBA" id="ARBA00001974"/>
    </source>
</evidence>
<gene>
    <name evidence="11" type="ORF">PPYR_03106</name>
</gene>
<evidence type="ECO:0000259" key="9">
    <source>
        <dbReference type="PROSITE" id="PS00624"/>
    </source>
</evidence>
<feature type="domain" description="Glucose-methanol-choline oxidoreductase N-terminal" evidence="8">
    <location>
        <begin position="131"/>
        <end position="154"/>
    </location>
</feature>
<accession>A0A1Y1LDB5</accession>
<feature type="binding site" evidence="6">
    <location>
        <position position="258"/>
    </location>
    <ligand>
        <name>FAD</name>
        <dbReference type="ChEBI" id="CHEBI:57692"/>
    </ligand>
</feature>
<dbReference type="PANTHER" id="PTHR11552">
    <property type="entry name" value="GLUCOSE-METHANOL-CHOLINE GMC OXIDOREDUCTASE"/>
    <property type="match status" value="1"/>
</dbReference>
<dbReference type="Proteomes" id="UP000327044">
    <property type="component" value="Unassembled WGS sequence"/>
</dbReference>
<organism evidence="10">
    <name type="scientific">Photinus pyralis</name>
    <name type="common">Common eastern firefly</name>
    <name type="synonym">Lampyris pyralis</name>
    <dbReference type="NCBI Taxonomy" id="7054"/>
    <lineage>
        <taxon>Eukaryota</taxon>
        <taxon>Metazoa</taxon>
        <taxon>Ecdysozoa</taxon>
        <taxon>Arthropoda</taxon>
        <taxon>Hexapoda</taxon>
        <taxon>Insecta</taxon>
        <taxon>Pterygota</taxon>
        <taxon>Neoptera</taxon>
        <taxon>Endopterygota</taxon>
        <taxon>Coleoptera</taxon>
        <taxon>Polyphaga</taxon>
        <taxon>Elateriformia</taxon>
        <taxon>Elateroidea</taxon>
        <taxon>Lampyridae</taxon>
        <taxon>Lampyrinae</taxon>
        <taxon>Photinus</taxon>
    </lineage>
</organism>
<reference evidence="10" key="1">
    <citation type="journal article" date="2016" name="Sci. Rep.">
        <title>Molecular characterization of firefly nuptial gifts: a multi-omics approach sheds light on postcopulatory sexual selection.</title>
        <authorList>
            <person name="Al-Wathiqui N."/>
            <person name="Fallon T.R."/>
            <person name="South A."/>
            <person name="Weng J.K."/>
            <person name="Lewis S.M."/>
        </authorList>
    </citation>
    <scope>NUCLEOTIDE SEQUENCE</scope>
</reference>
<dbReference type="PIRSF" id="PIRSF000137">
    <property type="entry name" value="Alcohol_oxidase"/>
    <property type="match status" value="1"/>
</dbReference>
<keyword evidence="4 6" id="KW-0274">FAD</keyword>
<dbReference type="Pfam" id="PF05199">
    <property type="entry name" value="GMC_oxred_C"/>
    <property type="match status" value="1"/>
</dbReference>
<evidence type="ECO:0000256" key="7">
    <source>
        <dbReference type="RuleBase" id="RU003968"/>
    </source>
</evidence>
<feature type="active site" description="Proton donor" evidence="5">
    <location>
        <position position="533"/>
    </location>
</feature>
<evidence type="ECO:0000313" key="10">
    <source>
        <dbReference type="EMBL" id="JAV71642.1"/>
    </source>
</evidence>
<keyword evidence="12" id="KW-1185">Reference proteome</keyword>
<protein>
    <recommendedName>
        <fullName evidence="8 9">Glucose-methanol-choline oxidoreductase N-terminal domain-containing protein</fullName>
    </recommendedName>
</protein>
<dbReference type="PANTHER" id="PTHR11552:SF147">
    <property type="entry name" value="CHOLINE DEHYDROGENASE, MITOCHONDRIAL"/>
    <property type="match status" value="1"/>
</dbReference>
<dbReference type="InParanoid" id="A0A1Y1LDB5"/>
<evidence type="ECO:0000256" key="2">
    <source>
        <dbReference type="ARBA" id="ARBA00010790"/>
    </source>
</evidence>
<dbReference type="AlphaFoldDB" id="A0A1Y1LDB5"/>
<evidence type="ECO:0000313" key="12">
    <source>
        <dbReference type="Proteomes" id="UP000327044"/>
    </source>
</evidence>
<dbReference type="Pfam" id="PF00732">
    <property type="entry name" value="GMC_oxred_N"/>
    <property type="match status" value="1"/>
</dbReference>
<evidence type="ECO:0000256" key="4">
    <source>
        <dbReference type="ARBA" id="ARBA00022827"/>
    </source>
</evidence>
<feature type="domain" description="Glucose-methanol-choline oxidoreductase N-terminal" evidence="9">
    <location>
        <begin position="294"/>
        <end position="308"/>
    </location>
</feature>
<evidence type="ECO:0000259" key="8">
    <source>
        <dbReference type="PROSITE" id="PS00623"/>
    </source>
</evidence>
<name>A0A1Y1LDB5_PHOPY</name>
<dbReference type="EMBL" id="VVIM01000011">
    <property type="protein sequence ID" value="KAB0791306.1"/>
    <property type="molecule type" value="Genomic_DNA"/>
</dbReference>
<feature type="binding site" evidence="6">
    <location>
        <begin position="141"/>
        <end position="144"/>
    </location>
    <ligand>
        <name>FAD</name>
        <dbReference type="ChEBI" id="CHEBI:57692"/>
    </ligand>
</feature>
<dbReference type="InterPro" id="IPR000172">
    <property type="entry name" value="GMC_OxRdtase_N"/>
</dbReference>
<dbReference type="EMBL" id="GEZM01058868">
    <property type="protein sequence ID" value="JAV71642.1"/>
    <property type="molecule type" value="Transcribed_RNA"/>
</dbReference>
<dbReference type="GO" id="GO:0016614">
    <property type="term" value="F:oxidoreductase activity, acting on CH-OH group of donors"/>
    <property type="evidence" value="ECO:0007669"/>
    <property type="project" value="InterPro"/>
</dbReference>
<reference evidence="11 12" key="2">
    <citation type="journal article" date="2018" name="Elife">
        <title>Firefly genomes illuminate parallel origins of bioluminescence in beetles.</title>
        <authorList>
            <person name="Fallon T.R."/>
            <person name="Lower S.E."/>
            <person name="Chang C.H."/>
            <person name="Bessho-Uehara M."/>
            <person name="Martin G.J."/>
            <person name="Bewick A.J."/>
            <person name="Behringer M."/>
            <person name="Debat H.J."/>
            <person name="Wong I."/>
            <person name="Day J.C."/>
            <person name="Suvorov A."/>
            <person name="Silva C.J."/>
            <person name="Stanger-Hall K.F."/>
            <person name="Hall D.W."/>
            <person name="Schmitz R.J."/>
            <person name="Nelson D.R."/>
            <person name="Lewis S.M."/>
            <person name="Shigenobu S."/>
            <person name="Bybee S.M."/>
            <person name="Larracuente A.M."/>
            <person name="Oba Y."/>
            <person name="Weng J.K."/>
        </authorList>
    </citation>
    <scope>NUCLEOTIDE SEQUENCE [LARGE SCALE GENOMIC DNA]</scope>
    <source>
        <strain evidence="11">1611_PpyrPB1</strain>
        <tissue evidence="11">Whole body</tissue>
    </source>
</reference>
<sequence length="604" mass="66451">MEYLSPNSCCGSSNGTIASLFLTLVNTIAASKCSLGALDNYPPDYGPHLRDGDSFDFIVVGAGSAGSVVASRLSENPNWKVLLIEAGAYPSAESEVPGLLLQLQNTDIDWKYRCEPSEHVRFRKQTSCPRGKGLGGTSLINYMVYTRASHADYNNWATSGNGGWGPESLMPLYDRLENFQGGNGQLSVTRRESNEPIIPSLMEAYDELGYTRDNNDGDCLGRSSGIFTVSNGRRQNVAKAYLQVKGRPNLFVTLNSQVSKLLIGPSLHVRGVEVRSGSRLLTVHSKKEVILSAGAVSSPQILMHSGIGPKAHLQGVGITVRKALPVGDNLQDHVALPGLYYKLDKSALPTPFKEINFDHVYEYLVHAKGPLTSLGTDFFGFVNPKNDSAQHTLEVCHFLIPQKFLTFPNMHLTDVFDLPKSLADTLAKVNEDSPITCLLPILSYPQSRGRVRLRSGDPFDAPLILTNYLSASKDVDSLIEGVRFVQKMMRTEALARYKPKFIRFDLPDCDGRDFDSDAYWDCVIRNFVRTAYHLSGTCKMGPARDPQAVVDSRLRVHGVEGLRVVDGSIMPTIVGVHTNAPIIVIGEKGAQMIREDWQEERSEL</sequence>
<evidence type="ECO:0000256" key="5">
    <source>
        <dbReference type="PIRSR" id="PIRSR000137-1"/>
    </source>
</evidence>
<keyword evidence="3 7" id="KW-0285">Flavoprotein</keyword>
<feature type="active site" description="Proton acceptor" evidence="5">
    <location>
        <position position="577"/>
    </location>
</feature>
<comment type="similarity">
    <text evidence="2 7">Belongs to the GMC oxidoreductase family.</text>
</comment>
<dbReference type="PROSITE" id="PS00624">
    <property type="entry name" value="GMC_OXRED_2"/>
    <property type="match status" value="1"/>
</dbReference>
<dbReference type="InterPro" id="IPR036188">
    <property type="entry name" value="FAD/NAD-bd_sf"/>
</dbReference>
<evidence type="ECO:0000313" key="11">
    <source>
        <dbReference type="EMBL" id="KAB0791306.1"/>
    </source>
</evidence>
<dbReference type="InterPro" id="IPR007867">
    <property type="entry name" value="GMC_OxRtase_C"/>
</dbReference>
<dbReference type="GO" id="GO:0050660">
    <property type="term" value="F:flavin adenine dinucleotide binding"/>
    <property type="evidence" value="ECO:0007669"/>
    <property type="project" value="InterPro"/>
</dbReference>
<dbReference type="PROSITE" id="PS00623">
    <property type="entry name" value="GMC_OXRED_1"/>
    <property type="match status" value="1"/>
</dbReference>
<dbReference type="OrthoDB" id="269227at2759"/>
<dbReference type="SUPFAM" id="SSF54373">
    <property type="entry name" value="FAD-linked reductases, C-terminal domain"/>
    <property type="match status" value="1"/>
</dbReference>
<proteinExistence type="inferred from homology"/>
<feature type="binding site" evidence="6">
    <location>
        <position position="567"/>
    </location>
    <ligand>
        <name>FAD</name>
        <dbReference type="ChEBI" id="CHEBI:57692"/>
    </ligand>
</feature>